<dbReference type="InterPro" id="IPR006203">
    <property type="entry name" value="GHMP_knse_ATP-bd_CS"/>
</dbReference>
<comment type="caution">
    <text evidence="7">The sequence shown here is derived from an EMBL/GenBank/DDBJ whole genome shotgun (WGS) entry which is preliminary data.</text>
</comment>
<dbReference type="EMBL" id="QAYG01000012">
    <property type="protein sequence ID" value="PTW55726.1"/>
    <property type="molecule type" value="Genomic_DNA"/>
</dbReference>
<sequence>MIISRAPFRISLMGGGSDLPAYYERFSGKTLSFTINKFVYVATNPSFHKRYRFVYSRVEEVTSLDQVEHPLIREIARDYPVPFIDFASFADVPAGTGLGSSSAFTAATALNLASYNEVTIGAEDLADYSCRIEIERLGEPIGKQDQYAVCLGGYNTLHFNPDGTVSAKRHSGVRVGRFLEKHLSLVFTGITRRANSTLEEQNRNLRDDQAVVDNQREIVSMVDAMLEAVTMRDPKECGRLLHHNWELKKRLSSNVGEDSIDELYSKLLSMGAYGGKVLGAGNGGFVAVFHDENFKERLKEVGLPTLEYRFWPDGAEVVENDAVLLPR</sequence>
<proteinExistence type="predicted"/>
<dbReference type="GO" id="GO:0005829">
    <property type="term" value="C:cytosol"/>
    <property type="evidence" value="ECO:0007669"/>
    <property type="project" value="TreeGrafter"/>
</dbReference>
<dbReference type="SUPFAM" id="SSF54211">
    <property type="entry name" value="Ribosomal protein S5 domain 2-like"/>
    <property type="match status" value="1"/>
</dbReference>
<dbReference type="GO" id="GO:0006012">
    <property type="term" value="P:galactose metabolic process"/>
    <property type="evidence" value="ECO:0007669"/>
    <property type="project" value="TreeGrafter"/>
</dbReference>
<keyword evidence="4" id="KW-0067">ATP-binding</keyword>
<accession>A0A2T5UW42</accession>
<dbReference type="PANTHER" id="PTHR10457:SF29">
    <property type="entry name" value="LMBP PROTEIN"/>
    <property type="match status" value="1"/>
</dbReference>
<keyword evidence="3 7" id="KW-0418">Kinase</keyword>
<evidence type="ECO:0000313" key="8">
    <source>
        <dbReference type="Proteomes" id="UP000244081"/>
    </source>
</evidence>
<keyword evidence="1" id="KW-0808">Transferase</keyword>
<dbReference type="Pfam" id="PF00288">
    <property type="entry name" value="GHMP_kinases_N"/>
    <property type="match status" value="1"/>
</dbReference>
<evidence type="ECO:0000256" key="1">
    <source>
        <dbReference type="ARBA" id="ARBA00022679"/>
    </source>
</evidence>
<dbReference type="SUPFAM" id="SSF55060">
    <property type="entry name" value="GHMP Kinase, C-terminal domain"/>
    <property type="match status" value="1"/>
</dbReference>
<evidence type="ECO:0000256" key="4">
    <source>
        <dbReference type="ARBA" id="ARBA00022840"/>
    </source>
</evidence>
<gene>
    <name evidence="7" type="ORF">C8N35_11251</name>
</gene>
<dbReference type="InterPro" id="IPR001174">
    <property type="entry name" value="HddA/FKP"/>
</dbReference>
<dbReference type="Pfam" id="PF08544">
    <property type="entry name" value="GHMP_kinases_C"/>
    <property type="match status" value="1"/>
</dbReference>
<feature type="domain" description="GHMP kinase N-terminal" evidence="5">
    <location>
        <begin position="75"/>
        <end position="153"/>
    </location>
</feature>
<dbReference type="GO" id="GO:0004335">
    <property type="term" value="F:galactokinase activity"/>
    <property type="evidence" value="ECO:0007669"/>
    <property type="project" value="TreeGrafter"/>
</dbReference>
<dbReference type="PIRSF" id="PIRSF036406">
    <property type="entry name" value="Hept_kin"/>
    <property type="match status" value="1"/>
</dbReference>
<dbReference type="Proteomes" id="UP000244081">
    <property type="component" value="Unassembled WGS sequence"/>
</dbReference>
<evidence type="ECO:0000259" key="5">
    <source>
        <dbReference type="Pfam" id="PF00288"/>
    </source>
</evidence>
<dbReference type="AlphaFoldDB" id="A0A2T5UW42"/>
<organism evidence="7 8">
    <name type="scientific">Breoghania corrubedonensis</name>
    <dbReference type="NCBI Taxonomy" id="665038"/>
    <lineage>
        <taxon>Bacteria</taxon>
        <taxon>Pseudomonadati</taxon>
        <taxon>Pseudomonadota</taxon>
        <taxon>Alphaproteobacteria</taxon>
        <taxon>Hyphomicrobiales</taxon>
        <taxon>Stappiaceae</taxon>
        <taxon>Breoghania</taxon>
    </lineage>
</organism>
<dbReference type="InterPro" id="IPR020568">
    <property type="entry name" value="Ribosomal_Su5_D2-typ_SF"/>
</dbReference>
<name>A0A2T5UW42_9HYPH</name>
<evidence type="ECO:0000313" key="7">
    <source>
        <dbReference type="EMBL" id="PTW55726.1"/>
    </source>
</evidence>
<keyword evidence="8" id="KW-1185">Reference proteome</keyword>
<protein>
    <submittedName>
        <fullName evidence="7">D-glycero-alpha-D-manno-heptose-7-phosphate kinase</fullName>
    </submittedName>
</protein>
<evidence type="ECO:0000259" key="6">
    <source>
        <dbReference type="Pfam" id="PF08544"/>
    </source>
</evidence>
<dbReference type="GO" id="GO:0005524">
    <property type="term" value="F:ATP binding"/>
    <property type="evidence" value="ECO:0007669"/>
    <property type="project" value="UniProtKB-KW"/>
</dbReference>
<reference evidence="7 8" key="1">
    <citation type="submission" date="2018-04" db="EMBL/GenBank/DDBJ databases">
        <title>Genomic Encyclopedia of Archaeal and Bacterial Type Strains, Phase II (KMG-II): from individual species to whole genera.</title>
        <authorList>
            <person name="Goeker M."/>
        </authorList>
    </citation>
    <scope>NUCLEOTIDE SEQUENCE [LARGE SCALE GENOMIC DNA]</scope>
    <source>
        <strain evidence="7 8">DSM 23382</strain>
    </source>
</reference>
<dbReference type="Gene3D" id="3.30.230.120">
    <property type="match status" value="1"/>
</dbReference>
<dbReference type="PANTHER" id="PTHR10457">
    <property type="entry name" value="MEVALONATE KINASE/GALACTOKINASE"/>
    <property type="match status" value="1"/>
</dbReference>
<dbReference type="PRINTS" id="PR00960">
    <property type="entry name" value="LMBPPROTEIN"/>
</dbReference>
<dbReference type="InterPro" id="IPR006204">
    <property type="entry name" value="GHMP_kinase_N_dom"/>
</dbReference>
<keyword evidence="2" id="KW-0547">Nucleotide-binding</keyword>
<evidence type="ECO:0000256" key="2">
    <source>
        <dbReference type="ARBA" id="ARBA00022741"/>
    </source>
</evidence>
<feature type="domain" description="GHMP kinase C-terminal" evidence="6">
    <location>
        <begin position="225"/>
        <end position="292"/>
    </location>
</feature>
<evidence type="ECO:0000256" key="3">
    <source>
        <dbReference type="ARBA" id="ARBA00022777"/>
    </source>
</evidence>
<dbReference type="InterPro" id="IPR014606">
    <property type="entry name" value="Heptose_7-P_kinase"/>
</dbReference>
<dbReference type="PROSITE" id="PS00627">
    <property type="entry name" value="GHMP_KINASES_ATP"/>
    <property type="match status" value="1"/>
</dbReference>
<dbReference type="OrthoDB" id="9812992at2"/>
<dbReference type="InterPro" id="IPR036554">
    <property type="entry name" value="GHMP_kinase_C_sf"/>
</dbReference>
<dbReference type="RefSeq" id="WP_107991757.1">
    <property type="nucleotide sequence ID" value="NZ_QAYG01000012.1"/>
</dbReference>
<dbReference type="InterPro" id="IPR013750">
    <property type="entry name" value="GHMP_kinase_C_dom"/>
</dbReference>